<accession>A0ABX6RV25</accession>
<proteinExistence type="predicted"/>
<dbReference type="Proteomes" id="UP000515764">
    <property type="component" value="Chromosome"/>
</dbReference>
<dbReference type="EMBL" id="CP045704">
    <property type="protein sequence ID" value="QNE84512.1"/>
    <property type="molecule type" value="Genomic_DNA"/>
</dbReference>
<name>A0ABX6RV25_9ACTN</name>
<gene>
    <name evidence="1" type="ORF">F0345_28270</name>
</gene>
<evidence type="ECO:0000313" key="1">
    <source>
        <dbReference type="EMBL" id="QNE84512.1"/>
    </source>
</evidence>
<organism evidence="1 2">
    <name type="scientific">Streptomyces rutgersensis</name>
    <dbReference type="NCBI Taxonomy" id="53451"/>
    <lineage>
        <taxon>Bacteria</taxon>
        <taxon>Bacillati</taxon>
        <taxon>Actinomycetota</taxon>
        <taxon>Actinomycetes</taxon>
        <taxon>Kitasatosporales</taxon>
        <taxon>Streptomycetaceae</taxon>
        <taxon>Streptomyces</taxon>
        <taxon>Streptomyces diastaticus group</taxon>
    </lineage>
</organism>
<protein>
    <submittedName>
        <fullName evidence="1">Uncharacterized protein</fullName>
    </submittedName>
</protein>
<dbReference type="RefSeq" id="WP_161499838.1">
    <property type="nucleotide sequence ID" value="NZ_CP045704.1"/>
</dbReference>
<sequence length="55" mass="5984">MKFVDARDLLDLIGSGVEWQTTTGLIDEATLSILRAFQRKPAGTVSACYGKRPDA</sequence>
<reference evidence="2" key="1">
    <citation type="submission" date="2019-10" db="EMBL/GenBank/DDBJ databases">
        <title>Antimicrobial potential of Antarctic Bacteria.</title>
        <authorList>
            <person name="Benaud N."/>
            <person name="Edwards R.J."/>
            <person name="Ferrari B.C."/>
        </authorList>
    </citation>
    <scope>NUCLEOTIDE SEQUENCE [LARGE SCALE GENOMIC DNA]</scope>
    <source>
        <strain evidence="2">NBH77</strain>
    </source>
</reference>
<keyword evidence="2" id="KW-1185">Reference proteome</keyword>
<evidence type="ECO:0000313" key="2">
    <source>
        <dbReference type="Proteomes" id="UP000515764"/>
    </source>
</evidence>